<dbReference type="SUPFAM" id="SSF54403">
    <property type="entry name" value="Cystatin/monellin"/>
    <property type="match status" value="1"/>
</dbReference>
<feature type="domain" description="Cystatin" evidence="4">
    <location>
        <begin position="26"/>
        <end position="137"/>
    </location>
</feature>
<dbReference type="OrthoDB" id="9929365at2759"/>
<evidence type="ECO:0000256" key="1">
    <source>
        <dbReference type="ARBA" id="ARBA00009403"/>
    </source>
</evidence>
<evidence type="ECO:0000256" key="3">
    <source>
        <dbReference type="SAM" id="SignalP"/>
    </source>
</evidence>
<reference evidence="5" key="1">
    <citation type="submission" date="2019-06" db="EMBL/GenBank/DDBJ databases">
        <authorList>
            <consortium name="Wellcome Sanger Institute Data Sharing"/>
        </authorList>
    </citation>
    <scope>NUCLEOTIDE SEQUENCE [LARGE SCALE GENOMIC DNA]</scope>
</reference>
<dbReference type="GO" id="GO:0005770">
    <property type="term" value="C:late endosome"/>
    <property type="evidence" value="ECO:0007669"/>
    <property type="project" value="TreeGrafter"/>
</dbReference>
<keyword evidence="3" id="KW-0732">Signal</keyword>
<keyword evidence="6" id="KW-1185">Reference proteome</keyword>
<dbReference type="InterPro" id="IPR046350">
    <property type="entry name" value="Cystatin_sf"/>
</dbReference>
<reference evidence="5" key="2">
    <citation type="submission" date="2025-08" db="UniProtKB">
        <authorList>
            <consortium name="Ensembl"/>
        </authorList>
    </citation>
    <scope>IDENTIFICATION</scope>
</reference>
<organism evidence="5 6">
    <name type="scientific">Salarias fasciatus</name>
    <name type="common">Jewelled blenny</name>
    <name type="synonym">Blennius fasciatus</name>
    <dbReference type="NCBI Taxonomy" id="181472"/>
    <lineage>
        <taxon>Eukaryota</taxon>
        <taxon>Metazoa</taxon>
        <taxon>Chordata</taxon>
        <taxon>Craniata</taxon>
        <taxon>Vertebrata</taxon>
        <taxon>Euteleostomi</taxon>
        <taxon>Actinopterygii</taxon>
        <taxon>Neopterygii</taxon>
        <taxon>Teleostei</taxon>
        <taxon>Neoteleostei</taxon>
        <taxon>Acanthomorphata</taxon>
        <taxon>Ovalentaria</taxon>
        <taxon>Blenniimorphae</taxon>
        <taxon>Blenniiformes</taxon>
        <taxon>Blennioidei</taxon>
        <taxon>Blenniidae</taxon>
        <taxon>Salariinae</taxon>
        <taxon>Salarias</taxon>
    </lineage>
</organism>
<dbReference type="Ensembl" id="ENSSFAT00005019182.1">
    <property type="protein sequence ID" value="ENSSFAP00005018451.1"/>
    <property type="gene ID" value="ENSSFAG00005009728.1"/>
</dbReference>
<sequence>MEVRWLQLICVLATVGQRSSADPLHSMPGSYSNVSGNDHGVLRALRTATWSFNNRSNDMFLFRVSSVREAQRQIVKGFHYVLDFNISRTVCRKGGNNDLVKCSFQPSGPLQQTFRCHADVWTVPWINQNAVLGLLCGDRPPGGDGDRGPQSS</sequence>
<dbReference type="InterPro" id="IPR000010">
    <property type="entry name" value="Cystatin_dom"/>
</dbReference>
<dbReference type="GeneID" id="115399409"/>
<accession>A0A672GI53</accession>
<evidence type="ECO:0000259" key="4">
    <source>
        <dbReference type="SMART" id="SM00043"/>
    </source>
</evidence>
<dbReference type="Proteomes" id="UP000472267">
    <property type="component" value="Chromosome 13"/>
</dbReference>
<dbReference type="GO" id="GO:0005615">
    <property type="term" value="C:extracellular space"/>
    <property type="evidence" value="ECO:0007669"/>
    <property type="project" value="TreeGrafter"/>
</dbReference>
<dbReference type="Gene3D" id="3.10.450.10">
    <property type="match status" value="1"/>
</dbReference>
<dbReference type="OMA" id="WLQHFEV"/>
<dbReference type="RefSeq" id="XP_029962600.1">
    <property type="nucleotide sequence ID" value="XM_030106740.1"/>
</dbReference>
<comment type="similarity">
    <text evidence="1">Belongs to the cystatin family.</text>
</comment>
<dbReference type="AlphaFoldDB" id="A0A672GI53"/>
<dbReference type="GO" id="GO:0005764">
    <property type="term" value="C:lysosome"/>
    <property type="evidence" value="ECO:0007669"/>
    <property type="project" value="TreeGrafter"/>
</dbReference>
<protein>
    <submittedName>
        <fullName evidence="5">Cystatin-F-like</fullName>
    </submittedName>
</protein>
<keyword evidence="2" id="KW-1015">Disulfide bond</keyword>
<evidence type="ECO:0000256" key="2">
    <source>
        <dbReference type="ARBA" id="ARBA00023157"/>
    </source>
</evidence>
<dbReference type="SMART" id="SM00043">
    <property type="entry name" value="CY"/>
    <property type="match status" value="1"/>
</dbReference>
<dbReference type="GO" id="GO:0031643">
    <property type="term" value="P:positive regulation of myelination"/>
    <property type="evidence" value="ECO:0007669"/>
    <property type="project" value="TreeGrafter"/>
</dbReference>
<dbReference type="GO" id="GO:0004869">
    <property type="term" value="F:cysteine-type endopeptidase inhibitor activity"/>
    <property type="evidence" value="ECO:0007669"/>
    <property type="project" value="InterPro"/>
</dbReference>
<feature type="chain" id="PRO_5025502961" evidence="3">
    <location>
        <begin position="22"/>
        <end position="152"/>
    </location>
</feature>
<dbReference type="GO" id="GO:1903979">
    <property type="term" value="P:negative regulation of microglial cell activation"/>
    <property type="evidence" value="ECO:0007669"/>
    <property type="project" value="TreeGrafter"/>
</dbReference>
<dbReference type="CTD" id="8530"/>
<dbReference type="InParanoid" id="A0A672GI53"/>
<dbReference type="GO" id="GO:0006955">
    <property type="term" value="P:immune response"/>
    <property type="evidence" value="ECO:0007669"/>
    <property type="project" value="InterPro"/>
</dbReference>
<proteinExistence type="inferred from homology"/>
<dbReference type="PANTHER" id="PTHR47141:SF1">
    <property type="entry name" value="CYSTATIN-F"/>
    <property type="match status" value="1"/>
</dbReference>
<evidence type="ECO:0000313" key="5">
    <source>
        <dbReference type="Ensembl" id="ENSSFAP00005018451.1"/>
    </source>
</evidence>
<dbReference type="FunFam" id="3.10.450.10:FF:000004">
    <property type="entry name" value="Cystatin C"/>
    <property type="match status" value="1"/>
</dbReference>
<feature type="signal peptide" evidence="3">
    <location>
        <begin position="1"/>
        <end position="21"/>
    </location>
</feature>
<gene>
    <name evidence="5" type="primary">LOC115399409</name>
</gene>
<dbReference type="GO" id="GO:0005794">
    <property type="term" value="C:Golgi apparatus"/>
    <property type="evidence" value="ECO:0007669"/>
    <property type="project" value="TreeGrafter"/>
</dbReference>
<dbReference type="GO" id="GO:0005783">
    <property type="term" value="C:endoplasmic reticulum"/>
    <property type="evidence" value="ECO:0007669"/>
    <property type="project" value="TreeGrafter"/>
</dbReference>
<reference evidence="5" key="3">
    <citation type="submission" date="2025-09" db="UniProtKB">
        <authorList>
            <consortium name="Ensembl"/>
        </authorList>
    </citation>
    <scope>IDENTIFICATION</scope>
</reference>
<dbReference type="InterPro" id="IPR042886">
    <property type="entry name" value="Cystatin-F"/>
</dbReference>
<dbReference type="CDD" id="cd00042">
    <property type="entry name" value="CY"/>
    <property type="match status" value="1"/>
</dbReference>
<name>A0A672GI53_SALFA</name>
<evidence type="ECO:0000313" key="6">
    <source>
        <dbReference type="Proteomes" id="UP000472267"/>
    </source>
</evidence>
<dbReference type="PANTHER" id="PTHR47141">
    <property type="entry name" value="CYSTATIN-F"/>
    <property type="match status" value="1"/>
</dbReference>
<dbReference type="Pfam" id="PF00031">
    <property type="entry name" value="Cystatin"/>
    <property type="match status" value="1"/>
</dbReference>